<keyword evidence="3" id="KW-1185">Reference proteome</keyword>
<gene>
    <name evidence="2" type="ORF">R3P38DRAFT_3298357</name>
</gene>
<comment type="caution">
    <text evidence="2">The sequence shown here is derived from an EMBL/GenBank/DDBJ whole genome shotgun (WGS) entry which is preliminary data.</text>
</comment>
<name>A0AAV9Z3G0_9AGAR</name>
<feature type="compositionally biased region" description="Low complexity" evidence="1">
    <location>
        <begin position="446"/>
        <end position="456"/>
    </location>
</feature>
<protein>
    <submittedName>
        <fullName evidence="2">Uncharacterized protein</fullName>
    </submittedName>
</protein>
<proteinExistence type="predicted"/>
<sequence>MTPFSLHLIPHDGVNTQLMGFCDHLYGDGFATSNPSKLVQTSWIDPDALWNYLRKNPMELHNSDTQWLDPGILSQLRYLDNQIPTRWPVPKIPTGYIVDFSDSIWNEPLAAANGCIDNLLKDVDIESWLSSSGQGVNQLYLKDKGKEAKYYHCWQEFPDNGVAIFACYTSMLALLDDAGVEPFDDDTTFKRLRDLNKWKLVMFYKVLQRREPPRSTVTLVSTPGALHLALILAQVYINRETTDALEWIFDTLRELKRQVTGKDLRFKCFVQDGNLLVMIVDIEAAQILGTSRSLLNTNQPKYSGIYTEDLAEFATYFVKLCSVHVLCGIKDFRGMHLKSHDAGVEFTQFVAGLGIKKISDSWGHKLSSQYITKCMIKSQSNILPHHWDRTTGGRYGREDQVIELQAKLNASRAMRKKSMAMEKELQAELKAAKSNKMTQHKSTKPVVVSSRSSGRVKTTQVHTDASDKSSEPNINDGFATASTAPGESIIDFTAPTGITMDISLSPTRYLMPHFLPIPPNSTNSYPKSVLGLHSLILPCHVSMI</sequence>
<reference evidence="2 3" key="1">
    <citation type="journal article" date="2024" name="J Genomics">
        <title>Draft genome sequencing and assembly of Favolaschia claudopus CIRM-BRFM 2984 isolated from oak limbs.</title>
        <authorList>
            <person name="Navarro D."/>
            <person name="Drula E."/>
            <person name="Chaduli D."/>
            <person name="Cazenave R."/>
            <person name="Ahrendt S."/>
            <person name="Wang J."/>
            <person name="Lipzen A."/>
            <person name="Daum C."/>
            <person name="Barry K."/>
            <person name="Grigoriev I.V."/>
            <person name="Favel A."/>
            <person name="Rosso M.N."/>
            <person name="Martin F."/>
        </authorList>
    </citation>
    <scope>NUCLEOTIDE SEQUENCE [LARGE SCALE GENOMIC DNA]</scope>
    <source>
        <strain evidence="2 3">CIRM-BRFM 2984</strain>
    </source>
</reference>
<feature type="region of interest" description="Disordered" evidence="1">
    <location>
        <begin position="431"/>
        <end position="474"/>
    </location>
</feature>
<dbReference type="AlphaFoldDB" id="A0AAV9Z3G0"/>
<dbReference type="EMBL" id="JAWWNJ010000223">
    <property type="protein sequence ID" value="KAK6969467.1"/>
    <property type="molecule type" value="Genomic_DNA"/>
</dbReference>
<accession>A0AAV9Z3G0</accession>
<evidence type="ECO:0000256" key="1">
    <source>
        <dbReference type="SAM" id="MobiDB-lite"/>
    </source>
</evidence>
<evidence type="ECO:0000313" key="2">
    <source>
        <dbReference type="EMBL" id="KAK6969467.1"/>
    </source>
</evidence>
<dbReference type="Proteomes" id="UP001362999">
    <property type="component" value="Unassembled WGS sequence"/>
</dbReference>
<evidence type="ECO:0000313" key="3">
    <source>
        <dbReference type="Proteomes" id="UP001362999"/>
    </source>
</evidence>
<organism evidence="2 3">
    <name type="scientific">Favolaschia claudopus</name>
    <dbReference type="NCBI Taxonomy" id="2862362"/>
    <lineage>
        <taxon>Eukaryota</taxon>
        <taxon>Fungi</taxon>
        <taxon>Dikarya</taxon>
        <taxon>Basidiomycota</taxon>
        <taxon>Agaricomycotina</taxon>
        <taxon>Agaricomycetes</taxon>
        <taxon>Agaricomycetidae</taxon>
        <taxon>Agaricales</taxon>
        <taxon>Marasmiineae</taxon>
        <taxon>Mycenaceae</taxon>
        <taxon>Favolaschia</taxon>
    </lineage>
</organism>